<organism evidence="1 2">
    <name type="scientific">Paenibacillus dokdonensis</name>
    <dbReference type="NCBI Taxonomy" id="2567944"/>
    <lineage>
        <taxon>Bacteria</taxon>
        <taxon>Bacillati</taxon>
        <taxon>Bacillota</taxon>
        <taxon>Bacilli</taxon>
        <taxon>Bacillales</taxon>
        <taxon>Paenibacillaceae</taxon>
        <taxon>Paenibacillus</taxon>
    </lineage>
</organism>
<dbReference type="InterPro" id="IPR029058">
    <property type="entry name" value="AB_hydrolase_fold"/>
</dbReference>
<dbReference type="InterPro" id="IPR000801">
    <property type="entry name" value="Esterase-like"/>
</dbReference>
<dbReference type="Pfam" id="PF00756">
    <property type="entry name" value="Esterase"/>
    <property type="match status" value="1"/>
</dbReference>
<dbReference type="RefSeq" id="WP_326087614.1">
    <property type="nucleotide sequence ID" value="NZ_JARLKZ010000005.1"/>
</dbReference>
<dbReference type="PANTHER" id="PTHR48098">
    <property type="entry name" value="ENTEROCHELIN ESTERASE-RELATED"/>
    <property type="match status" value="1"/>
</dbReference>
<comment type="caution">
    <text evidence="1">The sequence shown here is derived from an EMBL/GenBank/DDBJ whole genome shotgun (WGS) entry which is preliminary data.</text>
</comment>
<keyword evidence="2" id="KW-1185">Reference proteome</keyword>
<dbReference type="GO" id="GO:0016787">
    <property type="term" value="F:hydrolase activity"/>
    <property type="evidence" value="ECO:0007669"/>
    <property type="project" value="UniProtKB-KW"/>
</dbReference>
<dbReference type="Proteomes" id="UP001344632">
    <property type="component" value="Unassembled WGS sequence"/>
</dbReference>
<dbReference type="PANTHER" id="PTHR48098:SF6">
    <property type="entry name" value="FERRI-BACILLIBACTIN ESTERASE BESA"/>
    <property type="match status" value="1"/>
</dbReference>
<dbReference type="EMBL" id="JARLKZ010000005">
    <property type="protein sequence ID" value="MEC0240181.1"/>
    <property type="molecule type" value="Genomic_DNA"/>
</dbReference>
<accession>A0ABU6GKB5</accession>
<sequence>MTCKSSILRIESFYSTYLDNKRDIYVYLPPGYSYEKSKRYPVLYMHDGQNIFHPAFNGYSWHVDQTVDRLIHEHKIEEIIVVGIPNMGMERSNEYTHDLEGVLYPLDKVTIQPKGQLYEKFIIEEVMIYVDSVFRTKTGPEHTALLGSSRGGQVTYHIGLRRPDIFGMLAIVSPYFYCVDPMSSEEIRLYHSFTTKQPLSRIWIDLGSAEGTLVLEKHTRAVTEELVALGYEADTQLIYFNDPGAAHAEKDWAARLSSPLIYFFGSKGEASSISLIGCEEVGIMGPTSRLNPILEFGDDFKMTLLRAAYHVEDQEIMDVLENGTLVPKKEGVTSVTVKYEDLEAMIEIRVISQQKEYVTLDMVVHVPPDSPADMKLYAWFPLLHDSSSGTYYNRLQVPLHAEFIYQISRQDGIVEADSAGESVQHKYVALEDATVEIYVEHWMRNEASKN</sequence>
<dbReference type="SUPFAM" id="SSF53474">
    <property type="entry name" value="alpha/beta-Hydrolases"/>
    <property type="match status" value="1"/>
</dbReference>
<dbReference type="Gene3D" id="3.40.50.1820">
    <property type="entry name" value="alpha/beta hydrolase"/>
    <property type="match status" value="1"/>
</dbReference>
<evidence type="ECO:0000313" key="2">
    <source>
        <dbReference type="Proteomes" id="UP001344632"/>
    </source>
</evidence>
<reference evidence="1 2" key="1">
    <citation type="submission" date="2023-03" db="EMBL/GenBank/DDBJ databases">
        <title>Bacillus Genome Sequencing.</title>
        <authorList>
            <person name="Dunlap C."/>
        </authorList>
    </citation>
    <scope>NUCLEOTIDE SEQUENCE [LARGE SCALE GENOMIC DNA]</scope>
    <source>
        <strain evidence="1 2">BD-525</strain>
    </source>
</reference>
<gene>
    <name evidence="1" type="ORF">P4H66_10010</name>
</gene>
<proteinExistence type="predicted"/>
<name>A0ABU6GKB5_9BACL</name>
<protein>
    <submittedName>
        <fullName evidence="1">Alpha/beta hydrolase-fold protein</fullName>
    </submittedName>
</protein>
<evidence type="ECO:0000313" key="1">
    <source>
        <dbReference type="EMBL" id="MEC0240181.1"/>
    </source>
</evidence>
<dbReference type="InterPro" id="IPR050583">
    <property type="entry name" value="Mycobacterial_A85_antigen"/>
</dbReference>
<keyword evidence="1" id="KW-0378">Hydrolase</keyword>